<dbReference type="InterPro" id="IPR032366">
    <property type="entry name" value="DUF4871"/>
</dbReference>
<keyword evidence="3" id="KW-1185">Reference proteome</keyword>
<name>A0A2V5K5D5_9BACL</name>
<keyword evidence="1" id="KW-0812">Transmembrane</keyword>
<evidence type="ECO:0000256" key="1">
    <source>
        <dbReference type="SAM" id="Phobius"/>
    </source>
</evidence>
<dbReference type="Proteomes" id="UP000247476">
    <property type="component" value="Unassembled WGS sequence"/>
</dbReference>
<feature type="transmembrane region" description="Helical" evidence="1">
    <location>
        <begin position="59"/>
        <end position="79"/>
    </location>
</feature>
<keyword evidence="1" id="KW-0472">Membrane</keyword>
<gene>
    <name evidence="2" type="ORF">DLM86_17910</name>
</gene>
<dbReference type="AlphaFoldDB" id="A0A2V5K5D5"/>
<proteinExistence type="predicted"/>
<comment type="caution">
    <text evidence="2">The sequence shown here is derived from an EMBL/GenBank/DDBJ whole genome shotgun (WGS) entry which is preliminary data.</text>
</comment>
<dbReference type="EMBL" id="QJVJ01000008">
    <property type="protein sequence ID" value="PYI52883.1"/>
    <property type="molecule type" value="Genomic_DNA"/>
</dbReference>
<dbReference type="OrthoDB" id="2381403at2"/>
<dbReference type="Pfam" id="PF16167">
    <property type="entry name" value="DUF4871"/>
    <property type="match status" value="1"/>
</dbReference>
<sequence>MTSKNDRNEAAAPKPDWYAGLRHSPFAGSFGENNRRHVIGRLHGRGSEGVNGFRRIKRYAAAGAAAVLLLVAVADPAGWREGPNAGIGNGNERETRNLYTAKNVKLVEAFPGGDYTAGNPAGCWWNVYEPFESLQDRTIRIEAVHRGTGYTMEELAETKLSEAGQAYGGFTRIPTRFALPLPGVWTFTVFLDGERYGDVAFDVPDHPWQVSPTFRGGAYELRGVQGRLGFIDAGFRAGRANKYMWHFWGRPDELRGELTIRAVRQGTSRIEELFAAPDTGSALNGADAAVPAMLTLPEPGLWRLMAFVGGRLYGSVVVEAEPSAGTDR</sequence>
<protein>
    <submittedName>
        <fullName evidence="2">DUF4871 domain-containing protein</fullName>
    </submittedName>
</protein>
<dbReference type="Gene3D" id="2.60.40.3830">
    <property type="match status" value="2"/>
</dbReference>
<evidence type="ECO:0000313" key="3">
    <source>
        <dbReference type="Proteomes" id="UP000247476"/>
    </source>
</evidence>
<dbReference type="RefSeq" id="WP_110841433.1">
    <property type="nucleotide sequence ID" value="NZ_QJVJ01000008.1"/>
</dbReference>
<keyword evidence="1" id="KW-1133">Transmembrane helix</keyword>
<organism evidence="2 3">
    <name type="scientific">Paenibacillus flagellatus</name>
    <dbReference type="NCBI Taxonomy" id="2211139"/>
    <lineage>
        <taxon>Bacteria</taxon>
        <taxon>Bacillati</taxon>
        <taxon>Bacillota</taxon>
        <taxon>Bacilli</taxon>
        <taxon>Bacillales</taxon>
        <taxon>Paenibacillaceae</taxon>
        <taxon>Paenibacillus</taxon>
    </lineage>
</organism>
<evidence type="ECO:0000313" key="2">
    <source>
        <dbReference type="EMBL" id="PYI52883.1"/>
    </source>
</evidence>
<accession>A0A2V5K5D5</accession>
<reference evidence="2 3" key="1">
    <citation type="submission" date="2018-05" db="EMBL/GenBank/DDBJ databases">
        <title>Paenibacillus flagellatus sp. nov., isolated from selenium mineral soil.</title>
        <authorList>
            <person name="Dai X."/>
        </authorList>
    </citation>
    <scope>NUCLEOTIDE SEQUENCE [LARGE SCALE GENOMIC DNA]</scope>
    <source>
        <strain evidence="2 3">DXL2</strain>
    </source>
</reference>